<dbReference type="GO" id="GO:0016712">
    <property type="term" value="F:oxidoreductase activity, acting on paired donors, with incorporation or reduction of molecular oxygen, reduced flavin or flavoprotein as one donor, and incorporation of one atom of oxygen"/>
    <property type="evidence" value="ECO:0007669"/>
    <property type="project" value="TreeGrafter"/>
</dbReference>
<dbReference type="InterPro" id="IPR050182">
    <property type="entry name" value="Cytochrome_P450_fam2"/>
</dbReference>
<dbReference type="PROSITE" id="PS00086">
    <property type="entry name" value="CYTOCHROME_P450"/>
    <property type="match status" value="1"/>
</dbReference>
<keyword evidence="3 8" id="KW-0349">Heme</keyword>
<dbReference type="Pfam" id="PF00067">
    <property type="entry name" value="p450"/>
    <property type="match status" value="2"/>
</dbReference>
<dbReference type="InterPro" id="IPR001128">
    <property type="entry name" value="Cyt_P450"/>
</dbReference>
<dbReference type="GO" id="GO:0006805">
    <property type="term" value="P:xenobiotic metabolic process"/>
    <property type="evidence" value="ECO:0007669"/>
    <property type="project" value="TreeGrafter"/>
</dbReference>
<comment type="cofactor">
    <cofactor evidence="1 8">
        <name>heme</name>
        <dbReference type="ChEBI" id="CHEBI:30413"/>
    </cofactor>
</comment>
<evidence type="ECO:0000256" key="5">
    <source>
        <dbReference type="ARBA" id="ARBA00023002"/>
    </source>
</evidence>
<dbReference type="CDD" id="cd20651">
    <property type="entry name" value="CYP15A1-like"/>
    <property type="match status" value="1"/>
</dbReference>
<evidence type="ECO:0000256" key="8">
    <source>
        <dbReference type="PIRSR" id="PIRSR602401-1"/>
    </source>
</evidence>
<sequence length="616" mass="69918">MWLAAILFLCILGLLAYLDTRKPRNFPPGGSRGKYHYIMSVKRRTPLTDKYQGGSTMVAISRHKYILAVILFSLMVGPQWLPVLGSALAVHQLRKRTGYLYEATAELARQYGPVVGLKVGKDRTVVLCGYDGIKDMLSREEFDGRPQGPFYETRTWGIRRGTRESQTTSVLLTDAEFWQEQRRFVLRHLREFGFGRRTMGELIEAEAGQMVRMFREKLRDSPGPGTVVSMHDVFGVYVLNTLWSMMAGIRYSPDDLELKKLQDLLTELFAKIDMVGCLFSHFPVLRFLAPELSGYKQFLYIHQKLWVFLKVELEEVNPHLRGGRVENHLGKTTPVHPTEIRTSISPSSAVELNTTSALANYANEAERVGKPQINIPTKRCQGFYGCVPRDVGVRTKEIKFLRFLSVFISESQLLAICMDMFMAGSETTSKSLGFGFLYLLLFPEVQKRAQDEIDAVVGRDRLPSLNDRPHMPYMEAMVLESVRMFMGRTFSIPHRAVKDTTLQGYSIPKDTMVICNFNGTLMNKTFWGDPENFRPERFLDEEGKVVIPDYYTPFGFGKHRCMGETLAKSNVFLFMAALLQNFTFSIPVGAKPPSTEAVDGVTPSPRPFQALVLPRT</sequence>
<evidence type="ECO:0000256" key="6">
    <source>
        <dbReference type="ARBA" id="ARBA00023004"/>
    </source>
</evidence>
<accession>A0A7R9H157</accession>
<dbReference type="PANTHER" id="PTHR24300:SF376">
    <property type="entry name" value="CYTOCHROME P450 15A1"/>
    <property type="match status" value="1"/>
</dbReference>
<evidence type="ECO:0000313" key="12">
    <source>
        <dbReference type="EMBL" id="CAD7402126.1"/>
    </source>
</evidence>
<keyword evidence="10" id="KW-0472">Membrane</keyword>
<dbReference type="GO" id="GO:0006082">
    <property type="term" value="P:organic acid metabolic process"/>
    <property type="evidence" value="ECO:0007669"/>
    <property type="project" value="TreeGrafter"/>
</dbReference>
<keyword evidence="11" id="KW-0732">Signal</keyword>
<protein>
    <recommendedName>
        <fullName evidence="13">Cytochrome P450</fullName>
    </recommendedName>
</protein>
<evidence type="ECO:0000256" key="1">
    <source>
        <dbReference type="ARBA" id="ARBA00001971"/>
    </source>
</evidence>
<keyword evidence="7 9" id="KW-0503">Monooxygenase</keyword>
<dbReference type="InterPro" id="IPR002401">
    <property type="entry name" value="Cyt_P450_E_grp-I"/>
</dbReference>
<dbReference type="GO" id="GO:0005506">
    <property type="term" value="F:iron ion binding"/>
    <property type="evidence" value="ECO:0007669"/>
    <property type="project" value="InterPro"/>
</dbReference>
<dbReference type="GO" id="GO:0008395">
    <property type="term" value="F:steroid hydroxylase activity"/>
    <property type="evidence" value="ECO:0007669"/>
    <property type="project" value="TreeGrafter"/>
</dbReference>
<proteinExistence type="inferred from homology"/>
<feature type="transmembrane region" description="Helical" evidence="10">
    <location>
        <begin position="65"/>
        <end position="90"/>
    </location>
</feature>
<keyword evidence="10" id="KW-1133">Transmembrane helix</keyword>
<dbReference type="GO" id="GO:0005737">
    <property type="term" value="C:cytoplasm"/>
    <property type="evidence" value="ECO:0007669"/>
    <property type="project" value="TreeGrafter"/>
</dbReference>
<dbReference type="InterPro" id="IPR017972">
    <property type="entry name" value="Cyt_P450_CS"/>
</dbReference>
<keyword evidence="10" id="KW-0812">Transmembrane</keyword>
<evidence type="ECO:0000256" key="10">
    <source>
        <dbReference type="SAM" id="Phobius"/>
    </source>
</evidence>
<dbReference type="PRINTS" id="PR00463">
    <property type="entry name" value="EP450I"/>
</dbReference>
<dbReference type="PANTHER" id="PTHR24300">
    <property type="entry name" value="CYTOCHROME P450 508A4-RELATED"/>
    <property type="match status" value="1"/>
</dbReference>
<dbReference type="InterPro" id="IPR036396">
    <property type="entry name" value="Cyt_P450_sf"/>
</dbReference>
<dbReference type="AlphaFoldDB" id="A0A7R9H157"/>
<gene>
    <name evidence="12" type="ORF">TCEB3V08_LOCUS6329</name>
</gene>
<reference evidence="12" key="1">
    <citation type="submission" date="2020-11" db="EMBL/GenBank/DDBJ databases">
        <authorList>
            <person name="Tran Van P."/>
        </authorList>
    </citation>
    <scope>NUCLEOTIDE SEQUENCE</scope>
</reference>
<comment type="similarity">
    <text evidence="2 9">Belongs to the cytochrome P450 family.</text>
</comment>
<keyword evidence="5 9" id="KW-0560">Oxidoreductase</keyword>
<name>A0A7R9H157_TIMCR</name>
<keyword evidence="4 8" id="KW-0479">Metal-binding</keyword>
<evidence type="ECO:0000256" key="7">
    <source>
        <dbReference type="ARBA" id="ARBA00023033"/>
    </source>
</evidence>
<feature type="chain" id="PRO_5031227197" description="Cytochrome P450" evidence="11">
    <location>
        <begin position="17"/>
        <end position="616"/>
    </location>
</feature>
<evidence type="ECO:0000256" key="2">
    <source>
        <dbReference type="ARBA" id="ARBA00010617"/>
    </source>
</evidence>
<dbReference type="SUPFAM" id="SSF48264">
    <property type="entry name" value="Cytochrome P450"/>
    <property type="match status" value="1"/>
</dbReference>
<dbReference type="PRINTS" id="PR00385">
    <property type="entry name" value="P450"/>
</dbReference>
<keyword evidence="6 8" id="KW-0408">Iron</keyword>
<evidence type="ECO:0000256" key="3">
    <source>
        <dbReference type="ARBA" id="ARBA00022617"/>
    </source>
</evidence>
<organism evidence="12">
    <name type="scientific">Timema cristinae</name>
    <name type="common">Walking stick</name>
    <dbReference type="NCBI Taxonomy" id="61476"/>
    <lineage>
        <taxon>Eukaryota</taxon>
        <taxon>Metazoa</taxon>
        <taxon>Ecdysozoa</taxon>
        <taxon>Arthropoda</taxon>
        <taxon>Hexapoda</taxon>
        <taxon>Insecta</taxon>
        <taxon>Pterygota</taxon>
        <taxon>Neoptera</taxon>
        <taxon>Polyneoptera</taxon>
        <taxon>Phasmatodea</taxon>
        <taxon>Timematodea</taxon>
        <taxon>Timematoidea</taxon>
        <taxon>Timematidae</taxon>
        <taxon>Timema</taxon>
    </lineage>
</organism>
<evidence type="ECO:0000256" key="11">
    <source>
        <dbReference type="SAM" id="SignalP"/>
    </source>
</evidence>
<dbReference type="EMBL" id="OC318467">
    <property type="protein sequence ID" value="CAD7402126.1"/>
    <property type="molecule type" value="Genomic_DNA"/>
</dbReference>
<evidence type="ECO:0000256" key="4">
    <source>
        <dbReference type="ARBA" id="ARBA00022723"/>
    </source>
</evidence>
<dbReference type="GO" id="GO:0020037">
    <property type="term" value="F:heme binding"/>
    <property type="evidence" value="ECO:0007669"/>
    <property type="project" value="InterPro"/>
</dbReference>
<dbReference type="Gene3D" id="1.10.630.10">
    <property type="entry name" value="Cytochrome P450"/>
    <property type="match status" value="2"/>
</dbReference>
<evidence type="ECO:0008006" key="13">
    <source>
        <dbReference type="Google" id="ProtNLM"/>
    </source>
</evidence>
<evidence type="ECO:0000256" key="9">
    <source>
        <dbReference type="RuleBase" id="RU000461"/>
    </source>
</evidence>
<feature type="binding site" description="axial binding residue" evidence="8">
    <location>
        <position position="561"/>
    </location>
    <ligand>
        <name>heme</name>
        <dbReference type="ChEBI" id="CHEBI:30413"/>
    </ligand>
    <ligandPart>
        <name>Fe</name>
        <dbReference type="ChEBI" id="CHEBI:18248"/>
    </ligandPart>
</feature>
<feature type="signal peptide" evidence="11">
    <location>
        <begin position="1"/>
        <end position="16"/>
    </location>
</feature>